<keyword evidence="5" id="KW-0732">Signal</keyword>
<dbReference type="SUPFAM" id="SSF47336">
    <property type="entry name" value="ACP-like"/>
    <property type="match status" value="3"/>
</dbReference>
<dbReference type="InterPro" id="IPR001242">
    <property type="entry name" value="Condensation_dom"/>
</dbReference>
<dbReference type="Gene3D" id="3.30.300.30">
    <property type="match status" value="3"/>
</dbReference>
<accession>A0A9N9XXY8</accession>
<feature type="signal peptide" evidence="5">
    <location>
        <begin position="1"/>
        <end position="17"/>
    </location>
</feature>
<dbReference type="InterPro" id="IPR010071">
    <property type="entry name" value="AA_adenyl_dom"/>
</dbReference>
<sequence>MASAICAMWLALTESEAQNIDIAVKTRTNDVGGKENNDICRIQGDNLDIDEPLRRLAEQNAREAMSAPCASKVQPKSHCALCPRSLLLIHEGPSDNLMGKRLDFRKEEVHDLGLFDGASTEEYGSIVHFFQTHGGWKVLVKRCVHLSKVDEDHKKPLLENALGRLFGQKFPKAPAVGHSSTSIQDLQCIWTWNATAPSAVETCVHGLFTKKVREQPAAPAVCAWDGNLTYKELDTLSDTLASHLTTLGAGPGTIIPLCFEKSMWVPVAMMGVMKAGAASVAMDSSHPIARLQLCRAILNDAAEELLLLIAESLAKDTANLSTWKHVTVRPNDLLYVVFTSGSTGTPKGAMISHGNFSSAIHHQQATLGFQQTSRVFDGVSYAFDVAWSNIIHTLAAGGCICIPSDNDRQGDIGAAMRSLRVTDAHLTPTVARLIDAKSLPDLRSIMFIGEKLNQSDLLPWKEIEHVQNTYGPAECTVTNTFSTIQPGHVGEPSIGRGCGTVTWIVRSDATLAAIGEVGELWLEGPLVGQGYLGDPKKTDEVFIHDPGWLLQGAPGLPGRHGRLYRTGDLVRYNSDGSLQFIGRRDDQVKIRGQRVQLGDVECHLQRCLEEHSTETQVHVVAEISQPSGSGESLLIAFLGAGVAVDASATMTTLISHLENTASHHLPAYMIPTFYIPLVEIPRTGTGKTDRRRLREIVAKMTLEELAGLTPNKEPHHEPSTVSEHTLRQLWASTLGIDYQSISTHSSFFHIGGNSTAAIRLVAAASTKGFLISVADVFNFPRLSDLASRLVSADPIPSEAVLPFSLLGPGVEEHFVRDQVAARCQVPADRVLDVFPCTELQKGLLSMTAKRSDSYVARHIFRLSPESDLCRLQKAWGRVVDLFEIIRTRIVDVPGIGLVQAICSDPPPIFHSDSLSTYIASEKDPMGLGTSLTYCAFVNDRETDQLYFVLVIHHALFDGWSLRILLNALVRAYSEAAISPPVPFQNFIKFNSSLESNEAASYWRSQLEGCEAASFPLLPMPAYQPHGGSTISHATTGLSWPRIDITAPNIIRAAWAILQARHSDSTDVVFGAVASGRQAPVPGISCIAGPTIATVPVRVRVDKDTSAMELLRQVQSQSVGMLPYEQFGLRRIRSLGETEASASGFQTLLVIQPREDTQNGVLPVDKTDSIHLTQIEADSTLTFQQFNTYSLTVIVDIRDEGYDIALSFDSKVLAIGIAERMAKQLEVIVQQLCDTARINAAVSDIKTSSVQDLADIWSWNASVPQTIEACVHELFDVVVKRQPEAPAVCAWDGSFTYRQLDNLSTILAHHLTTALGVGIGDLVPLFFEKSRWTPVAMLGVMKAGAASVAVDTSHPPARLSAIVHQAHHHSKKRLVLSSILNERLACGLVVDGIEGAEVIVVEVVAQQSNNISILSRKQARVVPDDLLYVVFTSGSTGIPKGAMVNHRNFATAFHHQARKRMLSSSSRVYDYPSYAFDAAWSTTLHTLCIGACLCIPRDQDRLGNIAESIRFFEANYISLTPTVWRLIRPEDVPSLRTLLLVGEPLRRSDIEATEHLENVYNAYGPAECTIESTFNRITYRDSDVTNIGRGRGVVTWVISNQLSSSALAAVGEIGELWVEGPLVGQGYLGEPEKTADAFVQDPSWLLQGGPGVPGRRGRLYRTGDLVRYNSDGTLQFIGRKDNQVKIRGQRVELGDVESHVKRMLNAPEAQVVAEVISPLNSPNPILAVFVEPGNRDGIEATVSDLTKDLNDKLLPHLPVHMVPSLYVPIATLPTTITGKVDRKQLHLIGRSLDLVQLQATNKAHRIVPSNKIEAILADTWASTLGISLDHISTDTPFMRIGGDSISAMQVVSRLRARKISLTVGDILQYYTIKDIAPRCKLLTQQSTIKEEFERTGEAWGLSPIQQLFFSAHPSGESHFNQSYLLQLKKSFKSATLQKAAESLVSRHHMLQARFRCTSSNSWEQYICQDDPSTRGFLFTVHDGLSQDEMSSIVQSRQESLDITHGPVFAVDYFENGVQEPVLLFTAHHLVIDLVSWRILWHDLEQLLNGAALPPVQTSFCEWTKIQQRLGHDSQYTPNLPFQLENGFEFWGVDPTRNISAAAETHRISLDKTTTSLLLGSSNLCLRTDPIDIMIAVLIHSLCDLFPDQPAPAILVEGHGREPQESSVDLSETIGWFTSLVPVQASIQPGTSIVDTVKFVKDIRRQTVGKGLPYFASRHQEKINLSEPENNAAFLFNYGGVFQQLEQKDSLFRQLEANIAEVAPNARRIALTEIDGSVVGGKMHLSISIHRDINHYKLLERWAYNLPGAFRTATHSLEKHGEIPTLSDFPLVTIPSYGELDSVVAQLAAKDIGIKDVARLLPCTPIQEGILFGIAKGSASYHIVQVWKCSSSSRSVQIDPAQLEASWRAALSRHSIFSTVFLESVDLGGFLQVQLRNAPLRIQCVHSGTNCPAVTLVEMERPLFSDRESPYLVTICQSSSGEIGCRIDIDHTLIDALSFPVILNDVVDAYSGCSDRAGLRAHGFHRIVKEVLAVSSQRKLEYWKNYLSGIKPCSIRATVASKAVPTEGCQEMITLPYLVTDRIDAFCRAGNITRSTFLQVSWAIVLAQLTNKQDVCFGYLTSGRDIPVEGIEEIVGPLINMLISRINLGGSAASVIWNTGRDLLEHFNYQHIALAKLQSELDLHGQQLFDTILTVRQAQNSVKAGQLTFQDFFTHDPNEFSIAINVELDGASTHVQLVYQNDCIETWFAHEIAEIFQSAISFLLDDGPETADEALHDAFFKYRSGGSRSQAELSWKNRLRGLEAAQFPTISNASTKPKLDSMTELTMEGIGLPGTDSEMTAVIWTAWAFLVAGYTYTDDVLFGGMTSAFDAASTSMDPAAVPEPPIVPVRITIDRNMQVATARQEAETIYNEMLQFRRINRHWIRQLGNEEKQACDLQTLLQVGNAERSASIDSLTTASESDSGFSLRLNCSVRENSLDLKVWFDSSVLTMTEVRRISYQFENLIGQFNKVELQSQAINDIHMASRADLADIQLWNGSIPQTSSACINDLFAATAAKQPDALAICAWDGEFTYKELDNLSTRLACCLAAMGAKTGTIIPLCFEKSKWTSVAVLGVMKTGAASVLMDSRHPEARLRTIIQQAHSNSNKHFILASTRSESLASRLKLGLNGGEEVTLVIADNLSQAAENIPKLPANKPQPDSLLYIVFTSGTTGIPKGAMVSHKNFSSAIHYYRPIFGFAPTSRVLDFASYAFDVAWFNILHTLTVGGCLCVPNQADLQNNLSGCVQKMRVSFAMMTPMVWDLLGEQDLENFETIIFTGERLAPLDTKYRRLTASIFNAYGPAECSVLTTYAQINQNDTKEPSIGKGHGVITWIVRLDGSGIAAIGEIGELWVEGPLVGQGYLGDVKKTTSTFVEDPSWLLPRPGVTAGPKRRVYRSGDLVRYNSDGTIQFIGRKDDQVKIRGQRVELGDIEAHIKKLLASTPDAQVVAEIISPRESSSPVLAAFVCPTRISQSLEVAVSDLTKDLNENLLLHLPLYMIPTIYVPIRTLPVGLTGKINRKELRQIGKGLTLATMVDASDAPSTKPPLDGIELLIANVWAEILGISPNTISRNIPFIRLGGDSITAMQVISRLRVHKVHLTMQPEIRGDFS</sequence>
<dbReference type="InterPro" id="IPR042099">
    <property type="entry name" value="ANL_N_sf"/>
</dbReference>
<dbReference type="InterPro" id="IPR006162">
    <property type="entry name" value="Ppantetheine_attach_site"/>
</dbReference>
<dbReference type="Gene3D" id="3.40.50.12780">
    <property type="entry name" value="N-terminal domain of ligase-like"/>
    <property type="match status" value="3"/>
</dbReference>
<evidence type="ECO:0000259" key="6">
    <source>
        <dbReference type="PROSITE" id="PS50075"/>
    </source>
</evidence>
<keyword evidence="3" id="KW-0436">Ligase</keyword>
<dbReference type="PROSITE" id="PS50075">
    <property type="entry name" value="CARRIER"/>
    <property type="match status" value="3"/>
</dbReference>
<dbReference type="InterPro" id="IPR023213">
    <property type="entry name" value="CAT-like_dom_sf"/>
</dbReference>
<evidence type="ECO:0000256" key="1">
    <source>
        <dbReference type="ARBA" id="ARBA00022450"/>
    </source>
</evidence>
<comment type="caution">
    <text evidence="7">The sequence shown here is derived from an EMBL/GenBank/DDBJ whole genome shotgun (WGS) entry which is preliminary data.</text>
</comment>
<feature type="domain" description="Carrier" evidence="6">
    <location>
        <begin position="3581"/>
        <end position="3646"/>
    </location>
</feature>
<evidence type="ECO:0000313" key="7">
    <source>
        <dbReference type="EMBL" id="CAG9971728.1"/>
    </source>
</evidence>
<dbReference type="CDD" id="cd19542">
    <property type="entry name" value="CT_NRPS-like"/>
    <property type="match status" value="1"/>
</dbReference>
<dbReference type="CDD" id="cd05918">
    <property type="entry name" value="A_NRPS_SidN3_like"/>
    <property type="match status" value="3"/>
</dbReference>
<dbReference type="PROSITE" id="PS00012">
    <property type="entry name" value="PHOSPHOPANTETHEINE"/>
    <property type="match status" value="3"/>
</dbReference>
<dbReference type="SUPFAM" id="SSF52777">
    <property type="entry name" value="CoA-dependent acyltransferases"/>
    <property type="match status" value="7"/>
</dbReference>
<evidence type="ECO:0000256" key="2">
    <source>
        <dbReference type="ARBA" id="ARBA00022553"/>
    </source>
</evidence>
<dbReference type="InterPro" id="IPR045851">
    <property type="entry name" value="AMP-bd_C_sf"/>
</dbReference>
<dbReference type="PANTHER" id="PTHR45527:SF1">
    <property type="entry name" value="FATTY ACID SYNTHASE"/>
    <property type="match status" value="1"/>
</dbReference>
<name>A0A9N9XXY8_9HYPO</name>
<dbReference type="Pfam" id="PF00668">
    <property type="entry name" value="Condensation"/>
    <property type="match status" value="3"/>
</dbReference>
<proteinExistence type="inferred from homology"/>
<dbReference type="OrthoDB" id="416786at2759"/>
<feature type="domain" description="Carrier" evidence="6">
    <location>
        <begin position="717"/>
        <end position="793"/>
    </location>
</feature>
<gene>
    <name evidence="7" type="ORF">CBYS24578_00000662</name>
</gene>
<dbReference type="FunFam" id="3.30.559.10:FF:000016">
    <property type="entry name" value="Nonribosomal peptide synthase Pes1"/>
    <property type="match status" value="1"/>
</dbReference>
<dbReference type="GO" id="GO:0005737">
    <property type="term" value="C:cytoplasm"/>
    <property type="evidence" value="ECO:0007669"/>
    <property type="project" value="TreeGrafter"/>
</dbReference>
<feature type="chain" id="PRO_5040395869" description="Carrier domain-containing protein" evidence="5">
    <location>
        <begin position="18"/>
        <end position="3646"/>
    </location>
</feature>
<dbReference type="NCBIfam" id="NF003417">
    <property type="entry name" value="PRK04813.1"/>
    <property type="match status" value="3"/>
</dbReference>
<protein>
    <recommendedName>
        <fullName evidence="6">Carrier domain-containing protein</fullName>
    </recommendedName>
</protein>
<dbReference type="InterPro" id="IPR036736">
    <property type="entry name" value="ACP-like_sf"/>
</dbReference>
<keyword evidence="8" id="KW-1185">Reference proteome</keyword>
<dbReference type="SUPFAM" id="SSF56801">
    <property type="entry name" value="Acetyl-CoA synthetase-like"/>
    <property type="match status" value="3"/>
</dbReference>
<evidence type="ECO:0000256" key="5">
    <source>
        <dbReference type="SAM" id="SignalP"/>
    </source>
</evidence>
<keyword evidence="1" id="KW-0596">Phosphopantetheine</keyword>
<dbReference type="InterPro" id="IPR009081">
    <property type="entry name" value="PP-bd_ACP"/>
</dbReference>
<dbReference type="Pfam" id="PF00550">
    <property type="entry name" value="PP-binding"/>
    <property type="match status" value="3"/>
</dbReference>
<reference evidence="7" key="1">
    <citation type="submission" date="2021-10" db="EMBL/GenBank/DDBJ databases">
        <authorList>
            <person name="Piombo E."/>
        </authorList>
    </citation>
    <scope>NUCLEOTIDE SEQUENCE</scope>
</reference>
<dbReference type="FunFam" id="3.30.300.30:FF:000015">
    <property type="entry name" value="Nonribosomal peptide synthase SidD"/>
    <property type="match status" value="3"/>
</dbReference>
<evidence type="ECO:0000256" key="3">
    <source>
        <dbReference type="ARBA" id="ARBA00022598"/>
    </source>
</evidence>
<dbReference type="Gene3D" id="1.10.1200.10">
    <property type="entry name" value="ACP-like"/>
    <property type="match status" value="3"/>
</dbReference>
<dbReference type="Proteomes" id="UP000754883">
    <property type="component" value="Unassembled WGS sequence"/>
</dbReference>
<feature type="domain" description="Carrier" evidence="6">
    <location>
        <begin position="1806"/>
        <end position="1882"/>
    </location>
</feature>
<dbReference type="InterPro" id="IPR020845">
    <property type="entry name" value="AMP-binding_CS"/>
</dbReference>
<dbReference type="CDD" id="cd19545">
    <property type="entry name" value="FUM14_C_NRPS-like"/>
    <property type="match status" value="1"/>
</dbReference>
<dbReference type="PROSITE" id="PS00455">
    <property type="entry name" value="AMP_BINDING"/>
    <property type="match status" value="3"/>
</dbReference>
<dbReference type="GO" id="GO:0044550">
    <property type="term" value="P:secondary metabolite biosynthetic process"/>
    <property type="evidence" value="ECO:0007669"/>
    <property type="project" value="TreeGrafter"/>
</dbReference>
<organism evidence="7 8">
    <name type="scientific">Clonostachys byssicola</name>
    <dbReference type="NCBI Taxonomy" id="160290"/>
    <lineage>
        <taxon>Eukaryota</taxon>
        <taxon>Fungi</taxon>
        <taxon>Dikarya</taxon>
        <taxon>Ascomycota</taxon>
        <taxon>Pezizomycotina</taxon>
        <taxon>Sordariomycetes</taxon>
        <taxon>Hypocreomycetidae</taxon>
        <taxon>Hypocreales</taxon>
        <taxon>Bionectriaceae</taxon>
        <taxon>Clonostachys</taxon>
    </lineage>
</organism>
<dbReference type="NCBIfam" id="TIGR01733">
    <property type="entry name" value="AA-adenyl-dom"/>
    <property type="match status" value="3"/>
</dbReference>
<dbReference type="GO" id="GO:0043041">
    <property type="term" value="P:amino acid activation for nonribosomal peptide biosynthetic process"/>
    <property type="evidence" value="ECO:0007669"/>
    <property type="project" value="TreeGrafter"/>
</dbReference>
<dbReference type="GO" id="GO:0016874">
    <property type="term" value="F:ligase activity"/>
    <property type="evidence" value="ECO:0007669"/>
    <property type="project" value="UniProtKB-KW"/>
</dbReference>
<dbReference type="InterPro" id="IPR000873">
    <property type="entry name" value="AMP-dep_synth/lig_dom"/>
</dbReference>
<dbReference type="GO" id="GO:0031177">
    <property type="term" value="F:phosphopantetheine binding"/>
    <property type="evidence" value="ECO:0007669"/>
    <property type="project" value="TreeGrafter"/>
</dbReference>
<evidence type="ECO:0000256" key="4">
    <source>
        <dbReference type="ARBA" id="ARBA00029454"/>
    </source>
</evidence>
<dbReference type="FunFam" id="3.30.559.30:FF:000003">
    <property type="entry name" value="Nonribosomal peptide synthase SidD"/>
    <property type="match status" value="1"/>
</dbReference>
<dbReference type="PANTHER" id="PTHR45527">
    <property type="entry name" value="NONRIBOSOMAL PEPTIDE SYNTHETASE"/>
    <property type="match status" value="1"/>
</dbReference>
<dbReference type="Pfam" id="PF00501">
    <property type="entry name" value="AMP-binding"/>
    <property type="match status" value="3"/>
</dbReference>
<comment type="similarity">
    <text evidence="4">Belongs to the NRP synthetase family.</text>
</comment>
<dbReference type="Gene3D" id="3.30.559.30">
    <property type="entry name" value="Nonribosomal peptide synthetase, condensation domain"/>
    <property type="match status" value="4"/>
</dbReference>
<evidence type="ECO:0000313" key="8">
    <source>
        <dbReference type="Proteomes" id="UP000754883"/>
    </source>
</evidence>
<dbReference type="Gene3D" id="3.30.559.10">
    <property type="entry name" value="Chloramphenicol acetyltransferase-like domain"/>
    <property type="match status" value="3"/>
</dbReference>
<keyword evidence="2" id="KW-0597">Phosphoprotein</keyword>
<dbReference type="EMBL" id="CABFNO020001240">
    <property type="protein sequence ID" value="CAG9971728.1"/>
    <property type="molecule type" value="Genomic_DNA"/>
</dbReference>